<accession>A0A3Q9F077</accession>
<proteinExistence type="predicted"/>
<protein>
    <submittedName>
        <fullName evidence="1">Uncharacterized protein</fullName>
    </submittedName>
</protein>
<gene>
    <name evidence="1" type="ORF">D5R55_01195</name>
</gene>
<dbReference type="AlphaFoldDB" id="A0A3Q9F077"/>
<reference evidence="1 2" key="1">
    <citation type="submission" date="2018-12" db="EMBL/GenBank/DDBJ databases">
        <title>Cadmium resistance mechanism in endophytic bacteria Burkholderia cenocepacia YG-3.</title>
        <authorList>
            <person name="Zhang X."/>
            <person name="Wang X."/>
            <person name="Zhu Y."/>
        </authorList>
    </citation>
    <scope>NUCLEOTIDE SEQUENCE [LARGE SCALE GENOMIC DNA]</scope>
    <source>
        <strain evidence="1 2">YG-3</strain>
    </source>
</reference>
<sequence length="91" mass="10294">MALAQILHRLVPALGLPQNPDDLLVGKSFLHRVLLASRIKENSLAIWLQETSQVSHRRGQSCYQSRCTRTRYDGRATRRAGRRSSPSDAPR</sequence>
<dbReference type="EMBL" id="CP034545">
    <property type="protein sequence ID" value="AZQ49739.1"/>
    <property type="molecule type" value="Genomic_DNA"/>
</dbReference>
<evidence type="ECO:0000313" key="1">
    <source>
        <dbReference type="EMBL" id="AZQ49739.1"/>
    </source>
</evidence>
<dbReference type="Proteomes" id="UP000277191">
    <property type="component" value="Chromosome 1"/>
</dbReference>
<organism evidence="1 2">
    <name type="scientific">Burkholderia cenocepacia</name>
    <dbReference type="NCBI Taxonomy" id="95486"/>
    <lineage>
        <taxon>Bacteria</taxon>
        <taxon>Pseudomonadati</taxon>
        <taxon>Pseudomonadota</taxon>
        <taxon>Betaproteobacteria</taxon>
        <taxon>Burkholderiales</taxon>
        <taxon>Burkholderiaceae</taxon>
        <taxon>Burkholderia</taxon>
        <taxon>Burkholderia cepacia complex</taxon>
    </lineage>
</organism>
<evidence type="ECO:0000313" key="2">
    <source>
        <dbReference type="Proteomes" id="UP000277191"/>
    </source>
</evidence>
<name>A0A3Q9F077_9BURK</name>